<dbReference type="FunFam" id="1.10.340.70:FF:000001">
    <property type="entry name" value="Retrovirus-related Pol polyprotein from transposon gypsy-like Protein"/>
    <property type="match status" value="1"/>
</dbReference>
<protein>
    <recommendedName>
        <fullName evidence="1">Gypsy retrotransposon integrase-like protein 1</fullName>
    </recommendedName>
</protein>
<dbReference type="InterPro" id="IPR050951">
    <property type="entry name" value="Retrovirus_Pol_polyprotein"/>
</dbReference>
<feature type="region of interest" description="Disordered" evidence="2">
    <location>
        <begin position="553"/>
        <end position="642"/>
    </location>
</feature>
<reference evidence="4" key="1">
    <citation type="submission" date="2016-05" db="EMBL/GenBank/DDBJ databases">
        <authorList>
            <person name="Lavstsen T."/>
            <person name="Jespersen J.S."/>
        </authorList>
    </citation>
    <scope>NUCLEOTIDE SEQUENCE</scope>
    <source>
        <tissue evidence="4">Brain</tissue>
    </source>
</reference>
<proteinExistence type="predicted"/>
<feature type="compositionally biased region" description="Basic and acidic residues" evidence="2">
    <location>
        <begin position="614"/>
        <end position="642"/>
    </location>
</feature>
<feature type="compositionally biased region" description="Basic and acidic residues" evidence="2">
    <location>
        <begin position="586"/>
        <end position="597"/>
    </location>
</feature>
<dbReference type="GO" id="GO:0015074">
    <property type="term" value="P:DNA integration"/>
    <property type="evidence" value="ECO:0007669"/>
    <property type="project" value="InterPro"/>
</dbReference>
<evidence type="ECO:0000259" key="3">
    <source>
        <dbReference type="PROSITE" id="PS50994"/>
    </source>
</evidence>
<dbReference type="PROSITE" id="PS50994">
    <property type="entry name" value="INTEGRASE"/>
    <property type="match status" value="1"/>
</dbReference>
<dbReference type="GO" id="GO:0003676">
    <property type="term" value="F:nucleic acid binding"/>
    <property type="evidence" value="ECO:0007669"/>
    <property type="project" value="InterPro"/>
</dbReference>
<feature type="compositionally biased region" description="Basic residues" evidence="2">
    <location>
        <begin position="431"/>
        <end position="440"/>
    </location>
</feature>
<feature type="compositionally biased region" description="Polar residues" evidence="2">
    <location>
        <begin position="441"/>
        <end position="451"/>
    </location>
</feature>
<name>A0A1A8F526_9TELE</name>
<sequence>LRDKQRADQCIKHVISQIEQGVKPPPSLRTELPDLPLLLRELNKFELRNGILYRTRLEEGHTQHQLVLPEELRDVVLRSLHDDMGHTGKERTVDLVRARFYWPRMASDIEKKIRTCTRCVCRKALPERAAPLVNIMTTRPLELVCMDFLSVEPDRSNTKDILVITDHFTKYAVAGPTQNQKARTVAKWLWDNFIIHYGFPEKLHSDQGPDFESRLIKELCQIAGIRKTRTTPYHPRGNPVEHFNRTLLDMLGTLGSQEKSHWKDFVKPLVHAYNCTRSEVTGFTPYELMFGRQPRLPVDLAFGLPVKEQQHKSHSQYVQDLKTRLEQSYEVATRTAAKVAERNKIRFDKRVSPSALGVGDRVLVRNVRVRGKHKLADKWESTVHVVVKKAGDLPVYTVRPENNEGPKRTLHRDLLLPCGFLAAPTEEHAQPKRARKHRTRQSTPSSTAKLDQSSDEEDIVPIAWFEIQPLSETTGGAVMQNAQRDLSSSHAKHNLTPISAESTNVLEGANVMPEVTSIYHGTDQCGNEQTPEDGETSPPAANIPALELHESVESVGGAKMDDSASTESEGQRMPLDSSSGEEELLNEVKDLSEDQPKEIPVLPERLEDVMNDPRTGRQEENGEVEERADTDTHVRRSERDRQPPMRLNYTELGKPIVTVVKSFFQGLTDAWNDMVNEGEAHAFSLAFTPKKHLCEPCHAQGRARVQEGRV</sequence>
<organism evidence="4">
    <name type="scientific">Nothobranchius korthausae</name>
    <dbReference type="NCBI Taxonomy" id="1143690"/>
    <lineage>
        <taxon>Eukaryota</taxon>
        <taxon>Metazoa</taxon>
        <taxon>Chordata</taxon>
        <taxon>Craniata</taxon>
        <taxon>Vertebrata</taxon>
        <taxon>Euteleostomi</taxon>
        <taxon>Actinopterygii</taxon>
        <taxon>Neopterygii</taxon>
        <taxon>Teleostei</taxon>
        <taxon>Neoteleostei</taxon>
        <taxon>Acanthomorphata</taxon>
        <taxon>Ovalentaria</taxon>
        <taxon>Atherinomorphae</taxon>
        <taxon>Cyprinodontiformes</taxon>
        <taxon>Nothobranchiidae</taxon>
        <taxon>Nothobranchius</taxon>
    </lineage>
</organism>
<dbReference type="Gene3D" id="1.10.340.70">
    <property type="match status" value="1"/>
</dbReference>
<evidence type="ECO:0000256" key="2">
    <source>
        <dbReference type="SAM" id="MobiDB-lite"/>
    </source>
</evidence>
<evidence type="ECO:0000256" key="1">
    <source>
        <dbReference type="ARBA" id="ARBA00039658"/>
    </source>
</evidence>
<dbReference type="InterPro" id="IPR001584">
    <property type="entry name" value="Integrase_cat-core"/>
</dbReference>
<feature type="domain" description="Integrase catalytic" evidence="3">
    <location>
        <begin position="136"/>
        <end position="293"/>
    </location>
</feature>
<feature type="non-terminal residue" evidence="4">
    <location>
        <position position="1"/>
    </location>
</feature>
<gene>
    <name evidence="4" type="primary">CU041398.1</name>
</gene>
<dbReference type="SUPFAM" id="SSF53098">
    <property type="entry name" value="Ribonuclease H-like"/>
    <property type="match status" value="1"/>
</dbReference>
<dbReference type="InterPro" id="IPR036397">
    <property type="entry name" value="RNaseH_sf"/>
</dbReference>
<dbReference type="EMBL" id="HAEB01007928">
    <property type="protein sequence ID" value="SBQ54455.1"/>
    <property type="molecule type" value="Transcribed_RNA"/>
</dbReference>
<dbReference type="FunFam" id="3.30.420.10:FF:000032">
    <property type="entry name" value="Retrovirus-related Pol polyprotein from transposon 297-like Protein"/>
    <property type="match status" value="1"/>
</dbReference>
<dbReference type="PANTHER" id="PTHR37984:SF15">
    <property type="entry name" value="INTEGRASE CATALYTIC DOMAIN-CONTAINING PROTEIN"/>
    <property type="match status" value="1"/>
</dbReference>
<dbReference type="Pfam" id="PF00665">
    <property type="entry name" value="rve"/>
    <property type="match status" value="1"/>
</dbReference>
<reference evidence="4" key="2">
    <citation type="submission" date="2016-06" db="EMBL/GenBank/DDBJ databases">
        <title>The genome of a short-lived fish provides insights into sex chromosome evolution and the genetic control of aging.</title>
        <authorList>
            <person name="Reichwald K."/>
            <person name="Felder M."/>
            <person name="Petzold A."/>
            <person name="Koch P."/>
            <person name="Groth M."/>
            <person name="Platzer M."/>
        </authorList>
    </citation>
    <scope>NUCLEOTIDE SEQUENCE</scope>
    <source>
        <tissue evidence="4">Brain</tissue>
    </source>
</reference>
<dbReference type="InterPro" id="IPR012337">
    <property type="entry name" value="RNaseH-like_sf"/>
</dbReference>
<feature type="region of interest" description="Disordered" evidence="2">
    <location>
        <begin position="425"/>
        <end position="455"/>
    </location>
</feature>
<dbReference type="AlphaFoldDB" id="A0A1A8F526"/>
<evidence type="ECO:0000313" key="4">
    <source>
        <dbReference type="EMBL" id="SBQ54455.1"/>
    </source>
</evidence>
<dbReference type="Pfam" id="PF17921">
    <property type="entry name" value="Integrase_H2C2"/>
    <property type="match status" value="1"/>
</dbReference>
<dbReference type="Gene3D" id="3.30.420.10">
    <property type="entry name" value="Ribonuclease H-like superfamily/Ribonuclease H"/>
    <property type="match status" value="1"/>
</dbReference>
<accession>A0A1A8F526</accession>
<feature type="region of interest" description="Disordered" evidence="2">
    <location>
        <begin position="521"/>
        <end position="541"/>
    </location>
</feature>
<dbReference type="PANTHER" id="PTHR37984">
    <property type="entry name" value="PROTEIN CBG26694"/>
    <property type="match status" value="1"/>
</dbReference>
<dbReference type="InterPro" id="IPR041588">
    <property type="entry name" value="Integrase_H2C2"/>
</dbReference>